<keyword evidence="4 8" id="KW-0507">mRNA processing</keyword>
<dbReference type="InterPro" id="IPR037009">
    <property type="entry name" value="mRNA_triPase_Cet1_sf"/>
</dbReference>
<dbReference type="EC" id="3.6.1.74" evidence="8"/>
<evidence type="ECO:0000313" key="12">
    <source>
        <dbReference type="Proteomes" id="UP000726737"/>
    </source>
</evidence>
<dbReference type="GO" id="GO:0031533">
    <property type="term" value="C:mRNA capping enzyme complex"/>
    <property type="evidence" value="ECO:0007669"/>
    <property type="project" value="UniProtKB-UniRule"/>
</dbReference>
<dbReference type="InterPro" id="IPR040343">
    <property type="entry name" value="Cet1/Ctl1"/>
</dbReference>
<comment type="function">
    <text evidence="8">First step of mRNA capping. Converts the 5'-triphosphate end of a nascent mRNA chain into a diphosphate end.</text>
</comment>
<dbReference type="InterPro" id="IPR033469">
    <property type="entry name" value="CYTH-like_dom_sf"/>
</dbReference>
<accession>A0A9P6QC48</accession>
<feature type="region of interest" description="Disordered" evidence="9">
    <location>
        <begin position="1"/>
        <end position="94"/>
    </location>
</feature>
<dbReference type="CDD" id="cd07470">
    <property type="entry name" value="CYTH-like_mRNA_RTPase"/>
    <property type="match status" value="1"/>
</dbReference>
<feature type="compositionally biased region" description="Basic and acidic residues" evidence="9">
    <location>
        <begin position="37"/>
        <end position="50"/>
    </location>
</feature>
<evidence type="ECO:0000256" key="6">
    <source>
        <dbReference type="ARBA" id="ARBA00023242"/>
    </source>
</evidence>
<comment type="subcellular location">
    <subcellularLocation>
        <location evidence="2 8">Nucleus</location>
    </subcellularLocation>
</comment>
<dbReference type="SUPFAM" id="SSF55154">
    <property type="entry name" value="CYTH-like phosphatases"/>
    <property type="match status" value="1"/>
</dbReference>
<dbReference type="EMBL" id="JAAAJA010000092">
    <property type="protein sequence ID" value="KAG0262671.1"/>
    <property type="molecule type" value="Genomic_DNA"/>
</dbReference>
<reference evidence="11" key="1">
    <citation type="journal article" date="2020" name="Fungal Divers.">
        <title>Resolving the Mortierellaceae phylogeny through synthesis of multi-gene phylogenetics and phylogenomics.</title>
        <authorList>
            <person name="Vandepol N."/>
            <person name="Liber J."/>
            <person name="Desiro A."/>
            <person name="Na H."/>
            <person name="Kennedy M."/>
            <person name="Barry K."/>
            <person name="Grigoriev I.V."/>
            <person name="Miller A.N."/>
            <person name="O'Donnell K."/>
            <person name="Stajich J.E."/>
            <person name="Bonito G."/>
        </authorList>
    </citation>
    <scope>NUCLEOTIDE SEQUENCE</scope>
    <source>
        <strain evidence="11">KOD948</strain>
    </source>
</reference>
<dbReference type="GO" id="GO:0140818">
    <property type="term" value="F:mRNA 5'-triphosphate monophosphatase activity"/>
    <property type="evidence" value="ECO:0007669"/>
    <property type="project" value="UniProtKB-EC"/>
</dbReference>
<evidence type="ECO:0000256" key="3">
    <source>
        <dbReference type="ARBA" id="ARBA00006345"/>
    </source>
</evidence>
<feature type="compositionally biased region" description="Low complexity" evidence="9">
    <location>
        <begin position="53"/>
        <end position="63"/>
    </location>
</feature>
<comment type="catalytic activity">
    <reaction evidence="7">
        <text>a 5'-end triphospho-ribonucleoside in mRNA + H2O = a 5'-end diphospho-ribonucleoside in mRNA + phosphate + H(+)</text>
        <dbReference type="Rhea" id="RHEA:67004"/>
        <dbReference type="Rhea" id="RHEA-COMP:17164"/>
        <dbReference type="Rhea" id="RHEA-COMP:17165"/>
        <dbReference type="ChEBI" id="CHEBI:15377"/>
        <dbReference type="ChEBI" id="CHEBI:15378"/>
        <dbReference type="ChEBI" id="CHEBI:43474"/>
        <dbReference type="ChEBI" id="CHEBI:167616"/>
        <dbReference type="ChEBI" id="CHEBI:167618"/>
        <dbReference type="EC" id="3.6.1.74"/>
    </reaction>
    <physiologicalReaction direction="left-to-right" evidence="7">
        <dbReference type="Rhea" id="RHEA:67005"/>
    </physiologicalReaction>
</comment>
<feature type="compositionally biased region" description="Low complexity" evidence="9">
    <location>
        <begin position="385"/>
        <end position="395"/>
    </location>
</feature>
<keyword evidence="6 8" id="KW-0539">Nucleus</keyword>
<evidence type="ECO:0000256" key="7">
    <source>
        <dbReference type="ARBA" id="ARBA00047740"/>
    </source>
</evidence>
<evidence type="ECO:0000256" key="5">
    <source>
        <dbReference type="ARBA" id="ARBA00022801"/>
    </source>
</evidence>
<dbReference type="GO" id="GO:0004651">
    <property type="term" value="F:polynucleotide 5'-phosphatase activity"/>
    <property type="evidence" value="ECO:0007669"/>
    <property type="project" value="UniProtKB-UniRule"/>
</dbReference>
<evidence type="ECO:0000256" key="4">
    <source>
        <dbReference type="ARBA" id="ARBA00022664"/>
    </source>
</evidence>
<feature type="domain" description="mRNA triphosphatase Cet1-like" evidence="10">
    <location>
        <begin position="105"/>
        <end position="329"/>
    </location>
</feature>
<dbReference type="InterPro" id="IPR004206">
    <property type="entry name" value="mRNA_triPase_Cet1"/>
</dbReference>
<evidence type="ECO:0000256" key="9">
    <source>
        <dbReference type="SAM" id="MobiDB-lite"/>
    </source>
</evidence>
<proteinExistence type="inferred from homology"/>
<comment type="similarity">
    <text evidence="3 8">Belongs to the fungal TPase family.</text>
</comment>
<dbReference type="OrthoDB" id="272147at2759"/>
<keyword evidence="12" id="KW-1185">Reference proteome</keyword>
<sequence>MSDQASARKRPLDEEQNSQAPVAATATASNESQEPENTDKPPFKKARPEEDATSISTSSASSRTKTHPQQPQASEQRRSTQPQHQQQQLQLPRRHPSFFGADVLDDVVRTIGEFLFEHCHHANIEIEAKLGLLIDKGTKQRINMGVMNEVVLASNQGRPAWYQFSSDMTTEQHAHFNRVLNKRMEQMRNEPREHQPMYTHTREVDQFFNSRNGKVRVTRDQGTNEIIKDGIVRKERIADLDVFSPKNPFDFRVSVNIEVPVDPPEGTLQYERRKDRVSYRYGNFKIDLTQVKTPNTPGGGGSGGPPNYSQMRPTNNNPQENITHELEIEFVHAEELARERETRISSSGRKQDRFMDVVGLFVSNIRGLLVRGNAQQLHPQPPPHQRQQYPHQQRQ</sequence>
<evidence type="ECO:0000256" key="8">
    <source>
        <dbReference type="RuleBase" id="RU367053"/>
    </source>
</evidence>
<keyword evidence="5 8" id="KW-0378">Hydrolase</keyword>
<feature type="region of interest" description="Disordered" evidence="9">
    <location>
        <begin position="290"/>
        <end position="319"/>
    </location>
</feature>
<evidence type="ECO:0000256" key="2">
    <source>
        <dbReference type="ARBA" id="ARBA00004123"/>
    </source>
</evidence>
<comment type="cofactor">
    <cofactor evidence="1 8">
        <name>Mg(2+)</name>
        <dbReference type="ChEBI" id="CHEBI:18420"/>
    </cofactor>
</comment>
<feature type="compositionally biased region" description="Polar residues" evidence="9">
    <location>
        <begin position="308"/>
        <end position="319"/>
    </location>
</feature>
<dbReference type="Proteomes" id="UP000726737">
    <property type="component" value="Unassembled WGS sequence"/>
</dbReference>
<dbReference type="Pfam" id="PF02940">
    <property type="entry name" value="mRNA_triPase"/>
    <property type="match status" value="1"/>
</dbReference>
<protein>
    <recommendedName>
        <fullName evidence="8">mRNA-capping enzyme subunit beta</fullName>
        <ecNumber evidence="8">3.6.1.74</ecNumber>
    </recommendedName>
    <alternativeName>
        <fullName evidence="8">mRNA 5'-phosphatase</fullName>
    </alternativeName>
    <alternativeName>
        <fullName evidence="8">mRNA 5'-triphosphate monophosphatase</fullName>
    </alternativeName>
</protein>
<evidence type="ECO:0000313" key="11">
    <source>
        <dbReference type="EMBL" id="KAG0262671.1"/>
    </source>
</evidence>
<gene>
    <name evidence="11" type="primary">CET1</name>
    <name evidence="11" type="ORF">BG011_009891</name>
</gene>
<comment type="subunit">
    <text evidence="8">Heterodimer. The mRNA-capping enzyme is composed of two separate chains alpha and beta, respectively a mRNA guanylyltransferase and an mRNA 5'-triphosphate monophosphatase.</text>
</comment>
<dbReference type="AlphaFoldDB" id="A0A9P6QC48"/>
<keyword evidence="8" id="KW-0506">mRNA capping</keyword>
<evidence type="ECO:0000259" key="10">
    <source>
        <dbReference type="Pfam" id="PF02940"/>
    </source>
</evidence>
<feature type="region of interest" description="Disordered" evidence="9">
    <location>
        <begin position="374"/>
        <end position="395"/>
    </location>
</feature>
<evidence type="ECO:0000256" key="1">
    <source>
        <dbReference type="ARBA" id="ARBA00001946"/>
    </source>
</evidence>
<dbReference type="Gene3D" id="3.20.100.10">
    <property type="entry name" value="mRNA triphosphatase Cet1-like"/>
    <property type="match status" value="1"/>
</dbReference>
<name>A0A9P6QC48_9FUNG</name>
<dbReference type="PANTHER" id="PTHR28118:SF1">
    <property type="entry name" value="POLYNUCLEOTIDE 5'-TRIPHOSPHATASE CTL1-RELATED"/>
    <property type="match status" value="1"/>
</dbReference>
<comment type="caution">
    <text evidence="11">The sequence shown here is derived from an EMBL/GenBank/DDBJ whole genome shotgun (WGS) entry which is preliminary data.</text>
</comment>
<dbReference type="PANTHER" id="PTHR28118">
    <property type="entry name" value="POLYNUCLEOTIDE 5'-TRIPHOSPHATASE-RELATED"/>
    <property type="match status" value="1"/>
</dbReference>
<dbReference type="GO" id="GO:0006370">
    <property type="term" value="P:7-methylguanosine mRNA capping"/>
    <property type="evidence" value="ECO:0007669"/>
    <property type="project" value="UniProtKB-UniRule"/>
</dbReference>
<feature type="compositionally biased region" description="Low complexity" evidence="9">
    <location>
        <begin position="79"/>
        <end position="91"/>
    </location>
</feature>
<organism evidence="11 12">
    <name type="scientific">Mortierella polycephala</name>
    <dbReference type="NCBI Taxonomy" id="41804"/>
    <lineage>
        <taxon>Eukaryota</taxon>
        <taxon>Fungi</taxon>
        <taxon>Fungi incertae sedis</taxon>
        <taxon>Mucoromycota</taxon>
        <taxon>Mortierellomycotina</taxon>
        <taxon>Mortierellomycetes</taxon>
        <taxon>Mortierellales</taxon>
        <taxon>Mortierellaceae</taxon>
        <taxon>Mortierella</taxon>
    </lineage>
</organism>